<dbReference type="EMBL" id="CP034347">
    <property type="protein sequence ID" value="QGX96778.1"/>
    <property type="molecule type" value="Genomic_DNA"/>
</dbReference>
<accession>A0A6I6IVJ3</accession>
<keyword evidence="6" id="KW-0843">Virulence</keyword>
<dbReference type="InterPro" id="IPR050557">
    <property type="entry name" value="RTX_toxin/Mannuronan_C5-epim"/>
</dbReference>
<evidence type="ECO:0000256" key="7">
    <source>
        <dbReference type="ARBA" id="ARBA00023136"/>
    </source>
</evidence>
<dbReference type="PANTHER" id="PTHR38340">
    <property type="entry name" value="S-LAYER PROTEIN"/>
    <property type="match status" value="1"/>
</dbReference>
<dbReference type="GO" id="GO:0005509">
    <property type="term" value="F:calcium ion binding"/>
    <property type="evidence" value="ECO:0007669"/>
    <property type="project" value="InterPro"/>
</dbReference>
<keyword evidence="3" id="KW-0964">Secreted</keyword>
<gene>
    <name evidence="9" type="ORF">EI983_00220</name>
</gene>
<evidence type="ECO:0000256" key="6">
    <source>
        <dbReference type="ARBA" id="ARBA00023026"/>
    </source>
</evidence>
<dbReference type="InterPro" id="IPR015943">
    <property type="entry name" value="WD40/YVTN_repeat-like_dom_sf"/>
</dbReference>
<evidence type="ECO:0000256" key="3">
    <source>
        <dbReference type="ARBA" id="ARBA00022525"/>
    </source>
</evidence>
<feature type="compositionally biased region" description="Gly residues" evidence="8">
    <location>
        <begin position="595"/>
        <end position="607"/>
    </location>
</feature>
<keyword evidence="5" id="KW-0677">Repeat</keyword>
<keyword evidence="10" id="KW-1185">Reference proteome</keyword>
<dbReference type="KEGG" id="rom:EI983_00220"/>
<dbReference type="Pfam" id="PF00353">
    <property type="entry name" value="HemolysinCabind"/>
    <property type="match status" value="6"/>
</dbReference>
<dbReference type="SUPFAM" id="SSF51120">
    <property type="entry name" value="beta-Roll"/>
    <property type="match status" value="3"/>
</dbReference>
<protein>
    <recommendedName>
        <fullName evidence="11">Calcium-binding protein</fullName>
    </recommendedName>
</protein>
<feature type="region of interest" description="Disordered" evidence="8">
    <location>
        <begin position="666"/>
        <end position="705"/>
    </location>
</feature>
<dbReference type="GO" id="GO:0005576">
    <property type="term" value="C:extracellular region"/>
    <property type="evidence" value="ECO:0007669"/>
    <property type="project" value="UniProtKB-SubCell"/>
</dbReference>
<proteinExistence type="predicted"/>
<evidence type="ECO:0000313" key="9">
    <source>
        <dbReference type="EMBL" id="QGX96778.1"/>
    </source>
</evidence>
<dbReference type="GO" id="GO:0090729">
    <property type="term" value="F:toxin activity"/>
    <property type="evidence" value="ECO:0007669"/>
    <property type="project" value="UniProtKB-KW"/>
</dbReference>
<feature type="region of interest" description="Disordered" evidence="8">
    <location>
        <begin position="497"/>
        <end position="644"/>
    </location>
</feature>
<dbReference type="PROSITE" id="PS00330">
    <property type="entry name" value="HEMOLYSIN_CALCIUM"/>
    <property type="match status" value="5"/>
</dbReference>
<dbReference type="InterPro" id="IPR001343">
    <property type="entry name" value="Hemolysn_Ca-bd"/>
</dbReference>
<reference evidence="9 10" key="1">
    <citation type="submission" date="2018-12" db="EMBL/GenBank/DDBJ databases">
        <title>Complete genome sequence of Roseovarius sp. MME-070.</title>
        <authorList>
            <person name="Nam Y.-D."/>
            <person name="Kang J."/>
            <person name="Chung W.-H."/>
            <person name="Park Y.S."/>
        </authorList>
    </citation>
    <scope>NUCLEOTIDE SEQUENCE [LARGE SCALE GENOMIC DNA]</scope>
    <source>
        <strain evidence="9 10">MME-070</strain>
        <plasmid evidence="10">pmme07001</plasmid>
    </source>
</reference>
<organism evidence="9 10">
    <name type="scientific">Roseovarius faecimaris</name>
    <dbReference type="NCBI Taxonomy" id="2494550"/>
    <lineage>
        <taxon>Bacteria</taxon>
        <taxon>Pseudomonadati</taxon>
        <taxon>Pseudomonadota</taxon>
        <taxon>Alphaproteobacteria</taxon>
        <taxon>Rhodobacterales</taxon>
        <taxon>Roseobacteraceae</taxon>
        <taxon>Roseovarius</taxon>
    </lineage>
</organism>
<dbReference type="Gene3D" id="2.130.10.10">
    <property type="entry name" value="YVTN repeat-like/Quinoprotein amine dehydrogenase"/>
    <property type="match status" value="1"/>
</dbReference>
<dbReference type="InterPro" id="IPR003995">
    <property type="entry name" value="RTX_toxin_determinant-A"/>
</dbReference>
<dbReference type="PANTHER" id="PTHR38340:SF1">
    <property type="entry name" value="S-LAYER PROTEIN"/>
    <property type="match status" value="1"/>
</dbReference>
<dbReference type="Proteomes" id="UP000428330">
    <property type="component" value="Plasmid pMME07001"/>
</dbReference>
<name>A0A6I6IVJ3_9RHOB</name>
<dbReference type="GO" id="GO:0016020">
    <property type="term" value="C:membrane"/>
    <property type="evidence" value="ECO:0007669"/>
    <property type="project" value="UniProtKB-SubCell"/>
</dbReference>
<dbReference type="RefSeq" id="WP_157705215.1">
    <property type="nucleotide sequence ID" value="NZ_CP034347.1"/>
</dbReference>
<evidence type="ECO:0008006" key="11">
    <source>
        <dbReference type="Google" id="ProtNLM"/>
    </source>
</evidence>
<keyword evidence="7" id="KW-0472">Membrane</keyword>
<geneLocation type="plasmid" evidence="10">
    <name>pmme07001</name>
</geneLocation>
<feature type="compositionally biased region" description="Gly residues" evidence="8">
    <location>
        <begin position="667"/>
        <end position="695"/>
    </location>
</feature>
<dbReference type="AlphaFoldDB" id="A0A6I6IVJ3"/>
<feature type="compositionally biased region" description="Pro residues" evidence="8">
    <location>
        <begin position="498"/>
        <end position="515"/>
    </location>
</feature>
<dbReference type="Gene3D" id="2.150.10.10">
    <property type="entry name" value="Serralysin-like metalloprotease, C-terminal"/>
    <property type="match status" value="4"/>
</dbReference>
<feature type="compositionally biased region" description="Pro residues" evidence="8">
    <location>
        <begin position="523"/>
        <end position="542"/>
    </location>
</feature>
<dbReference type="OrthoDB" id="9342475at2"/>
<sequence length="822" mass="82763">MAVIQHVTTQFGGSFDDPATAVSILPGPGQQITIFDHGYGVSETLDLTGPGPAGRGGQVLLDGVGWYDATVTGHAGGLMSMAVTDQADAWDAGHRSGTPGYLGPGLLPGLATTSLVAEVGGQQMVFAALTSGTGFTGFRLGAGGLSQPQDHATQGGQYTRHISDMALVETGGGSYLYTGSATQHGISGYRVSSTGTLSLVEEAGMQQSLPIQTPTALDVAQVGGQSFLIAAAAGSSSLTVFAVADDGSLTVTDHLLDSRDTRFQGVSQLDVIELGQQSFVLASGMDDGLSLFHLTAEGRLVHADTIADTPATSLQAVSGLMGVADGNGIDIVTLSANEAGMSQFRVDYNASGVVRTAPSGTVTGTSGADMLSLGGGGGTLNGGNGADILSDGAGQDRLRGGAGADVFVLSADGQRDVIEDLDITQDRLDLSAWPQLYSVSQLQIQTTSTGAIIRYGNEELELLSANGQGLDADDLARVLPEFLSHVPVELAPLQVSDLPPPPVILLPPPPPSIPDPDPEPDPEPTPPVPGPGTPPTSPPAPTPTGITLVGTGGPDELDGTERNDVLSGGAGNDTLNGGEGNDTLAGSTGEDLLRGGAGNDSIGGGPGNDRVNAGLGDDTVGGGSEDDYINGSDGNDMLSGGAGQDSLYGEIGQDMLAGSYGDDKALGGDGNDNIGGGTGRDLLRGGDGNDTLGGGEGDDTVEGGNGHDFLAGGGRHDVLDGGAGADTLNAGPGNDKITGGLGADTFVFNALTSGEHDRITDFAPGVDTIRLDGVAGSGQRGRFDNLTLTDSANGVTISYDGHTILLEDIRLEEIDHTDFLFL</sequence>
<dbReference type="InterPro" id="IPR011049">
    <property type="entry name" value="Serralysin-like_metalloprot_C"/>
</dbReference>
<dbReference type="PRINTS" id="PR00313">
    <property type="entry name" value="CABNDNGRPT"/>
</dbReference>
<dbReference type="PRINTS" id="PR01488">
    <property type="entry name" value="RTXTOXINA"/>
</dbReference>
<dbReference type="InterPro" id="IPR018511">
    <property type="entry name" value="Hemolysin-typ_Ca-bd_CS"/>
</dbReference>
<evidence type="ECO:0000256" key="1">
    <source>
        <dbReference type="ARBA" id="ARBA00004370"/>
    </source>
</evidence>
<keyword evidence="4" id="KW-0800">Toxin</keyword>
<evidence type="ECO:0000256" key="4">
    <source>
        <dbReference type="ARBA" id="ARBA00022656"/>
    </source>
</evidence>
<comment type="subcellular location">
    <subcellularLocation>
        <location evidence="1">Membrane</location>
    </subcellularLocation>
    <subcellularLocation>
        <location evidence="2">Secreted</location>
    </subcellularLocation>
</comment>
<keyword evidence="9" id="KW-0614">Plasmid</keyword>
<evidence type="ECO:0000256" key="5">
    <source>
        <dbReference type="ARBA" id="ARBA00022737"/>
    </source>
</evidence>
<evidence type="ECO:0000313" key="10">
    <source>
        <dbReference type="Proteomes" id="UP000428330"/>
    </source>
</evidence>
<evidence type="ECO:0000256" key="2">
    <source>
        <dbReference type="ARBA" id="ARBA00004613"/>
    </source>
</evidence>
<evidence type="ECO:0000256" key="8">
    <source>
        <dbReference type="SAM" id="MobiDB-lite"/>
    </source>
</evidence>